<proteinExistence type="predicted"/>
<dbReference type="RefSeq" id="WP_129927526.1">
    <property type="nucleotide sequence ID" value="NZ_SEOO01000049.1"/>
</dbReference>
<name>A0A8G1ZEM2_9SPHN</name>
<accession>A0A8G1ZEM2</accession>
<dbReference type="SUPFAM" id="SSF54786">
    <property type="entry name" value="YcfA/nrd intein domain"/>
    <property type="match status" value="1"/>
</dbReference>
<comment type="caution">
    <text evidence="1">The sequence shown here is derived from an EMBL/GenBank/DDBJ whole genome shotgun (WGS) entry which is preliminary data.</text>
</comment>
<evidence type="ECO:0000313" key="2">
    <source>
        <dbReference type="Proteomes" id="UP000291572"/>
    </source>
</evidence>
<evidence type="ECO:0000313" key="1">
    <source>
        <dbReference type="EMBL" id="RYM07383.1"/>
    </source>
</evidence>
<organism evidence="1 2">
    <name type="scientific">Sphingobium cupriresistens</name>
    <dbReference type="NCBI Taxonomy" id="1132417"/>
    <lineage>
        <taxon>Bacteria</taxon>
        <taxon>Pseudomonadati</taxon>
        <taxon>Pseudomonadota</taxon>
        <taxon>Alphaproteobacteria</taxon>
        <taxon>Sphingomonadales</taxon>
        <taxon>Sphingomonadaceae</taxon>
        <taxon>Sphingobium</taxon>
    </lineage>
</organism>
<dbReference type="AlphaFoldDB" id="A0A8G1ZEM2"/>
<dbReference type="OrthoDB" id="308644at2"/>
<dbReference type="Proteomes" id="UP000291572">
    <property type="component" value="Unassembled WGS sequence"/>
</dbReference>
<protein>
    <submittedName>
        <fullName evidence="1">Type II toxin-antitoxin system HicA family toxin</fullName>
    </submittedName>
</protein>
<dbReference type="EMBL" id="SEOO01000049">
    <property type="protein sequence ID" value="RYM07383.1"/>
    <property type="molecule type" value="Genomic_DNA"/>
</dbReference>
<reference evidence="1 2" key="1">
    <citation type="submission" date="2019-02" db="EMBL/GenBank/DDBJ databases">
        <authorList>
            <person name="Feng G."/>
        </authorList>
    </citation>
    <scope>NUCLEOTIDE SEQUENCE [LARGE SCALE GENOMIC DNA]</scope>
    <source>
        <strain evidence="1 2">CCTCC AB 2011146</strain>
    </source>
</reference>
<gene>
    <name evidence="1" type="ORF">EWH12_19215</name>
</gene>
<sequence length="82" mass="8982">MTKADKLVDRMAHNPAGDWTVSDIQTLCARLGWTCLPPTGGGSHWKVAVPGSDTILTIPAKRPIKPVYIRKLMAFVKDGKHD</sequence>